<comment type="caution">
    <text evidence="1">The sequence shown here is derived from an EMBL/GenBank/DDBJ whole genome shotgun (WGS) entry which is preliminary data.</text>
</comment>
<sequence length="103" mass="11912">MEGENECPSSENSDFLLRGAYQNGTTAQCSQMIESKPQRLKRAFIEPKFAEEIPDGNKNVENQPEIIMKISKQDWEVDKRLFIQGYNFHRIRGIRGGYSMKDP</sequence>
<accession>A0A835PDM1</accession>
<evidence type="ECO:0000313" key="1">
    <source>
        <dbReference type="EMBL" id="KAG0450643.1"/>
    </source>
</evidence>
<evidence type="ECO:0000313" key="2">
    <source>
        <dbReference type="Proteomes" id="UP000636800"/>
    </source>
</evidence>
<dbReference type="AlphaFoldDB" id="A0A835PDM1"/>
<keyword evidence="2" id="KW-1185">Reference proteome</keyword>
<organism evidence="1 2">
    <name type="scientific">Vanilla planifolia</name>
    <name type="common">Vanilla</name>
    <dbReference type="NCBI Taxonomy" id="51239"/>
    <lineage>
        <taxon>Eukaryota</taxon>
        <taxon>Viridiplantae</taxon>
        <taxon>Streptophyta</taxon>
        <taxon>Embryophyta</taxon>
        <taxon>Tracheophyta</taxon>
        <taxon>Spermatophyta</taxon>
        <taxon>Magnoliopsida</taxon>
        <taxon>Liliopsida</taxon>
        <taxon>Asparagales</taxon>
        <taxon>Orchidaceae</taxon>
        <taxon>Vanilloideae</taxon>
        <taxon>Vanilleae</taxon>
        <taxon>Vanilla</taxon>
    </lineage>
</organism>
<dbReference type="EMBL" id="JADCNL010000095">
    <property type="protein sequence ID" value="KAG0450643.1"/>
    <property type="molecule type" value="Genomic_DNA"/>
</dbReference>
<reference evidence="1 2" key="1">
    <citation type="journal article" date="2020" name="Nat. Food">
        <title>A phased Vanilla planifolia genome enables genetic improvement of flavour and production.</title>
        <authorList>
            <person name="Hasing T."/>
            <person name="Tang H."/>
            <person name="Brym M."/>
            <person name="Khazi F."/>
            <person name="Huang T."/>
            <person name="Chambers A.H."/>
        </authorList>
    </citation>
    <scope>NUCLEOTIDE SEQUENCE [LARGE SCALE GENOMIC DNA]</scope>
    <source>
        <tissue evidence="1">Leaf</tissue>
    </source>
</reference>
<gene>
    <name evidence="1" type="ORF">HPP92_026832</name>
</gene>
<dbReference type="Proteomes" id="UP000636800">
    <property type="component" value="Unassembled WGS sequence"/>
</dbReference>
<dbReference type="OrthoDB" id="1675999at2759"/>
<name>A0A835PDM1_VANPL</name>
<protein>
    <submittedName>
        <fullName evidence="1">Uncharacterized protein</fullName>
    </submittedName>
</protein>
<proteinExistence type="predicted"/>